<comment type="caution">
    <text evidence="2">The sequence shown here is derived from an EMBL/GenBank/DDBJ whole genome shotgun (WGS) entry which is preliminary data.</text>
</comment>
<feature type="region of interest" description="Disordered" evidence="1">
    <location>
        <begin position="1"/>
        <end position="20"/>
    </location>
</feature>
<proteinExistence type="predicted"/>
<evidence type="ECO:0000256" key="1">
    <source>
        <dbReference type="SAM" id="MobiDB-lite"/>
    </source>
</evidence>
<name>A0ABQ9I1U0_9NEOP</name>
<keyword evidence="3" id="KW-1185">Reference proteome</keyword>
<protein>
    <submittedName>
        <fullName evidence="2">Uncharacterized protein</fullName>
    </submittedName>
</protein>
<dbReference type="EMBL" id="JARBHB010000003">
    <property type="protein sequence ID" value="KAJ8890611.1"/>
    <property type="molecule type" value="Genomic_DNA"/>
</dbReference>
<accession>A0ABQ9I1U0</accession>
<evidence type="ECO:0000313" key="2">
    <source>
        <dbReference type="EMBL" id="KAJ8890611.1"/>
    </source>
</evidence>
<sequence>MGVVADGDAEGGEAERGSPRAGTCWLSAAVDHSWPVSDLGRKREWKLRQDLLPKPAIKQLWRVLWNNLANDTCGSTKRRLQIISKLPFSRTLSQENVDWRTQTERLLTLPKECGRRLRPGKIAERKGLSSVTLLSRMAGLLCRGAKVGQRRRALNTELPSRVRLSPYIFLLQLDYVATYALDFKVLVLLFLLEISLCIPNRGATVVWRLACSPPTSPRFYSRRGRSRSFASWNRAGRCRWSAGFIGNLPVSLPLHSGADSYSPRFTLVGFQVYKTHSFLVVSAQSRQQFFFFLSVAVRRRQHRCTNFMQHGVSACSATGVRFGAALRMASGDDFRELIIEKVRKTRVLWELRDEKTNLTDILVYSDNLFEDSLDCQYKLWNSPNQCRCRKTAVRPGADDICINLFSILLVYVPTKSLNYCAADKHPLRPSSAAAPGGAEKSENQISRAVAGTPPSRVASLFRPAAKIEFCRVTGGASRGRRRPLPPPVFAPRQQKTTSCSRAKCRLPVAGWRNKFTTTPTSSPPRALIPLRTQWKFPPLPRLSGCECDMHSCIALLQHKVRPHSRCNKHNMMDYNFLCVPDSGTFVLDRNTARSRPSIVMTLHIMTNPAPNMSDCCVCILLTPKTINPQKFITLFQAKA</sequence>
<evidence type="ECO:0000313" key="3">
    <source>
        <dbReference type="Proteomes" id="UP001159363"/>
    </source>
</evidence>
<feature type="region of interest" description="Disordered" evidence="1">
    <location>
        <begin position="430"/>
        <end position="451"/>
    </location>
</feature>
<dbReference type="Proteomes" id="UP001159363">
    <property type="component" value="Chromosome 3"/>
</dbReference>
<reference evidence="2 3" key="1">
    <citation type="submission" date="2023-02" db="EMBL/GenBank/DDBJ databases">
        <title>LHISI_Scaffold_Assembly.</title>
        <authorList>
            <person name="Stuart O.P."/>
            <person name="Cleave R."/>
            <person name="Magrath M.J.L."/>
            <person name="Mikheyev A.S."/>
        </authorList>
    </citation>
    <scope>NUCLEOTIDE SEQUENCE [LARGE SCALE GENOMIC DNA]</scope>
    <source>
        <strain evidence="2">Daus_M_001</strain>
        <tissue evidence="2">Leg muscle</tissue>
    </source>
</reference>
<gene>
    <name evidence="2" type="ORF">PR048_010120</name>
</gene>
<organism evidence="2 3">
    <name type="scientific">Dryococelus australis</name>
    <dbReference type="NCBI Taxonomy" id="614101"/>
    <lineage>
        <taxon>Eukaryota</taxon>
        <taxon>Metazoa</taxon>
        <taxon>Ecdysozoa</taxon>
        <taxon>Arthropoda</taxon>
        <taxon>Hexapoda</taxon>
        <taxon>Insecta</taxon>
        <taxon>Pterygota</taxon>
        <taxon>Neoptera</taxon>
        <taxon>Polyneoptera</taxon>
        <taxon>Phasmatodea</taxon>
        <taxon>Verophasmatodea</taxon>
        <taxon>Anareolatae</taxon>
        <taxon>Phasmatidae</taxon>
        <taxon>Eurycanthinae</taxon>
        <taxon>Dryococelus</taxon>
    </lineage>
</organism>